<reference evidence="2" key="1">
    <citation type="submission" date="2018-02" db="EMBL/GenBank/DDBJ databases">
        <authorList>
            <person name="Cohen D.B."/>
            <person name="Kent A.D."/>
        </authorList>
    </citation>
    <scope>NUCLEOTIDE SEQUENCE</scope>
</reference>
<protein>
    <submittedName>
        <fullName evidence="2">Uncharacterized protein</fullName>
    </submittedName>
</protein>
<proteinExistence type="predicted"/>
<evidence type="ECO:0000256" key="1">
    <source>
        <dbReference type="SAM" id="Phobius"/>
    </source>
</evidence>
<gene>
    <name evidence="2" type="ORF">FSB_LOCUS16463</name>
</gene>
<dbReference type="AlphaFoldDB" id="A0A2N9FNU9"/>
<feature type="transmembrane region" description="Helical" evidence="1">
    <location>
        <begin position="122"/>
        <end position="143"/>
    </location>
</feature>
<dbReference type="PANTHER" id="PTHR33782:SF20">
    <property type="match status" value="1"/>
</dbReference>
<dbReference type="PANTHER" id="PTHR33782">
    <property type="entry name" value="OS01G0121600 PROTEIN"/>
    <property type="match status" value="1"/>
</dbReference>
<accession>A0A2N9FNU9</accession>
<evidence type="ECO:0000313" key="2">
    <source>
        <dbReference type="EMBL" id="SPC88581.1"/>
    </source>
</evidence>
<name>A0A2N9FNU9_FAGSY</name>
<sequence length="160" mass="18511">MEATFLHSLVLSPSSFVGNSSLQRKMGFKLNQFNRPPTATLAYASNKDAYDHYGHDYDGKVVDENMIILRKRIHEMRMEETNYEPPSHWMEWEKRYWANYGSDICEAIGFLQSLLMNARPSFALGVVALVMLSVPTSMVVIIFHLMEMAKVVYNCISWEY</sequence>
<keyword evidence="1" id="KW-0472">Membrane</keyword>
<keyword evidence="1" id="KW-1133">Transmembrane helix</keyword>
<dbReference type="EMBL" id="OIVN01001002">
    <property type="protein sequence ID" value="SPC88581.1"/>
    <property type="molecule type" value="Genomic_DNA"/>
</dbReference>
<organism evidence="2">
    <name type="scientific">Fagus sylvatica</name>
    <name type="common">Beechnut</name>
    <dbReference type="NCBI Taxonomy" id="28930"/>
    <lineage>
        <taxon>Eukaryota</taxon>
        <taxon>Viridiplantae</taxon>
        <taxon>Streptophyta</taxon>
        <taxon>Embryophyta</taxon>
        <taxon>Tracheophyta</taxon>
        <taxon>Spermatophyta</taxon>
        <taxon>Magnoliopsida</taxon>
        <taxon>eudicotyledons</taxon>
        <taxon>Gunneridae</taxon>
        <taxon>Pentapetalae</taxon>
        <taxon>rosids</taxon>
        <taxon>fabids</taxon>
        <taxon>Fagales</taxon>
        <taxon>Fagaceae</taxon>
        <taxon>Fagus</taxon>
    </lineage>
</organism>
<keyword evidence="1" id="KW-0812">Transmembrane</keyword>